<dbReference type="PROSITE" id="PS50929">
    <property type="entry name" value="ABC_TM1F"/>
    <property type="match status" value="1"/>
</dbReference>
<dbReference type="InterPro" id="IPR036640">
    <property type="entry name" value="ABC1_TM_sf"/>
</dbReference>
<feature type="domain" description="ABC transporter" evidence="10">
    <location>
        <begin position="323"/>
        <end position="550"/>
    </location>
</feature>
<dbReference type="InterPro" id="IPR011527">
    <property type="entry name" value="ABC1_TM_dom"/>
</dbReference>
<dbReference type="OrthoDB" id="9760776at2"/>
<proteinExistence type="predicted"/>
<sequence>MLAYLIRQSRTVLITATVASVIAGGCSVLLVTQINAALTAPDHAARTALAVRFAVIAVAAALAHTVSSVLFERLSIRAQAHLRRFIADKTIATSFRQLEEIGGPRVQSALSEHSASVASFFVNVPVILVNAIIVLGGLAYLAWLSWPVFLAALVVIGLGSLGYHLAHLKAIRHLDVAAREQDTLFDHFRSLIEGAKELRLHAAKRARFADHVLGRSIDVVRSERERGMSVFLAASGWGSFLIYAFIGLVLFVLVGDAPDSARVMTGFALIFIYLMAPLEGLLLSLPRANLARVSARRIEAITSALADAGEAATAESPRAFQRLALHGVTHRYFHEGLDDLFTLGPVNLTFAPGQLVFLVGGNGSGKTTLAKLLVGLYEPESGEIVLDGQPVESRDRYRQTFSAIFSDFHLFDRLLDAATGDLDEQGNRLLKKLQLHHKVQVQGGAFTTRALSQGQRKRLALVVAYLEDRPFLVFDEWAADQDPLFKDVFYRELLPELKALGKTVLVISHDDRYFDLADTLIRMESGQIVAVEDCTAHAPRQRDEAPLDVAS</sequence>
<feature type="transmembrane region" description="Helical" evidence="9">
    <location>
        <begin position="266"/>
        <end position="285"/>
    </location>
</feature>
<dbReference type="InterPro" id="IPR003593">
    <property type="entry name" value="AAA+_ATPase"/>
</dbReference>
<keyword evidence="4 9" id="KW-0812">Transmembrane</keyword>
<keyword evidence="8 9" id="KW-0472">Membrane</keyword>
<evidence type="ECO:0000256" key="5">
    <source>
        <dbReference type="ARBA" id="ARBA00022741"/>
    </source>
</evidence>
<dbReference type="SUPFAM" id="SSF52540">
    <property type="entry name" value="P-loop containing nucleoside triphosphate hydrolases"/>
    <property type="match status" value="1"/>
</dbReference>
<dbReference type="Gene3D" id="3.40.50.300">
    <property type="entry name" value="P-loop containing nucleotide triphosphate hydrolases"/>
    <property type="match status" value="1"/>
</dbReference>
<feature type="transmembrane region" description="Helical" evidence="9">
    <location>
        <begin position="120"/>
        <end position="142"/>
    </location>
</feature>
<evidence type="ECO:0000256" key="8">
    <source>
        <dbReference type="ARBA" id="ARBA00023136"/>
    </source>
</evidence>
<evidence type="ECO:0000259" key="10">
    <source>
        <dbReference type="PROSITE" id="PS50893"/>
    </source>
</evidence>
<dbReference type="InterPro" id="IPR017871">
    <property type="entry name" value="ABC_transporter-like_CS"/>
</dbReference>
<feature type="domain" description="ABC transmembrane type-1" evidence="11">
    <location>
        <begin position="12"/>
        <end position="290"/>
    </location>
</feature>
<dbReference type="Pfam" id="PF00005">
    <property type="entry name" value="ABC_tran"/>
    <property type="match status" value="1"/>
</dbReference>
<evidence type="ECO:0000256" key="7">
    <source>
        <dbReference type="ARBA" id="ARBA00022989"/>
    </source>
</evidence>
<dbReference type="PROSITE" id="PS00211">
    <property type="entry name" value="ABC_TRANSPORTER_1"/>
    <property type="match status" value="1"/>
</dbReference>
<dbReference type="RefSeq" id="WP_136774973.1">
    <property type="nucleotide sequence ID" value="NZ_CP156074.1"/>
</dbReference>
<dbReference type="PROSITE" id="PS51257">
    <property type="entry name" value="PROKAR_LIPOPROTEIN"/>
    <property type="match status" value="1"/>
</dbReference>
<feature type="transmembrane region" description="Helical" evidence="9">
    <location>
        <begin position="12"/>
        <end position="38"/>
    </location>
</feature>
<dbReference type="GO" id="GO:0005524">
    <property type="term" value="F:ATP binding"/>
    <property type="evidence" value="ECO:0007669"/>
    <property type="project" value="UniProtKB-KW"/>
</dbReference>
<dbReference type="PANTHER" id="PTHR43553:SF11">
    <property type="entry name" value="ABC TRANSPORTER ATP-BINDING_PERMEASE PROTEIN YOJI"/>
    <property type="match status" value="1"/>
</dbReference>
<keyword evidence="2" id="KW-0813">Transport</keyword>
<organism evidence="12 13">
    <name type="scientific">Chitiniphilus eburneus</name>
    <dbReference type="NCBI Taxonomy" id="2571148"/>
    <lineage>
        <taxon>Bacteria</taxon>
        <taxon>Pseudomonadati</taxon>
        <taxon>Pseudomonadota</taxon>
        <taxon>Betaproteobacteria</taxon>
        <taxon>Neisseriales</taxon>
        <taxon>Chitinibacteraceae</taxon>
        <taxon>Chitiniphilus</taxon>
    </lineage>
</organism>
<dbReference type="CDD" id="cd03228">
    <property type="entry name" value="ABCC_MRP_Like"/>
    <property type="match status" value="1"/>
</dbReference>
<evidence type="ECO:0000256" key="1">
    <source>
        <dbReference type="ARBA" id="ARBA00004651"/>
    </source>
</evidence>
<name>A0A4U0PAR8_9NEIS</name>
<keyword evidence="5" id="KW-0547">Nucleotide-binding</keyword>
<evidence type="ECO:0000256" key="2">
    <source>
        <dbReference type="ARBA" id="ARBA00022448"/>
    </source>
</evidence>
<feature type="transmembrane region" description="Helical" evidence="9">
    <location>
        <begin position="148"/>
        <end position="166"/>
    </location>
</feature>
<keyword evidence="7 9" id="KW-1133">Transmembrane helix</keyword>
<evidence type="ECO:0000256" key="3">
    <source>
        <dbReference type="ARBA" id="ARBA00022475"/>
    </source>
</evidence>
<dbReference type="SUPFAM" id="SSF90123">
    <property type="entry name" value="ABC transporter transmembrane region"/>
    <property type="match status" value="1"/>
</dbReference>
<evidence type="ECO:0000259" key="11">
    <source>
        <dbReference type="PROSITE" id="PS50929"/>
    </source>
</evidence>
<keyword evidence="13" id="KW-1185">Reference proteome</keyword>
<accession>A0A4U0PAR8</accession>
<evidence type="ECO:0000313" key="12">
    <source>
        <dbReference type="EMBL" id="TJZ64736.1"/>
    </source>
</evidence>
<dbReference type="GO" id="GO:1904680">
    <property type="term" value="F:peptide transmembrane transporter activity"/>
    <property type="evidence" value="ECO:0007669"/>
    <property type="project" value="InterPro"/>
</dbReference>
<reference evidence="12 13" key="1">
    <citation type="submission" date="2019-04" db="EMBL/GenBank/DDBJ databases">
        <title>Chitiniphilus eburnea sp. nov., a novel chitinolytic bacterium isolated from aquaculture sludge.</title>
        <authorList>
            <person name="Sheng M."/>
        </authorList>
    </citation>
    <scope>NUCLEOTIDE SEQUENCE [LARGE SCALE GENOMIC DNA]</scope>
    <source>
        <strain evidence="12 13">HX-2-15</strain>
    </source>
</reference>
<dbReference type="PROSITE" id="PS50893">
    <property type="entry name" value="ABC_TRANSPORTER_2"/>
    <property type="match status" value="1"/>
</dbReference>
<dbReference type="InterPro" id="IPR003439">
    <property type="entry name" value="ABC_transporter-like_ATP-bd"/>
</dbReference>
<dbReference type="GO" id="GO:0140359">
    <property type="term" value="F:ABC-type transporter activity"/>
    <property type="evidence" value="ECO:0007669"/>
    <property type="project" value="InterPro"/>
</dbReference>
<dbReference type="AlphaFoldDB" id="A0A4U0PAR8"/>
<evidence type="ECO:0000256" key="9">
    <source>
        <dbReference type="SAM" id="Phobius"/>
    </source>
</evidence>
<keyword evidence="3" id="KW-1003">Cell membrane</keyword>
<dbReference type="SMART" id="SM00382">
    <property type="entry name" value="AAA"/>
    <property type="match status" value="1"/>
</dbReference>
<dbReference type="NCBIfam" id="TIGR01194">
    <property type="entry name" value="cyc_pep_trnsptr"/>
    <property type="match status" value="1"/>
</dbReference>
<dbReference type="PANTHER" id="PTHR43553">
    <property type="entry name" value="HEAVY METAL TRANSPORTER"/>
    <property type="match status" value="1"/>
</dbReference>
<dbReference type="EMBL" id="SUMF01000042">
    <property type="protein sequence ID" value="TJZ64736.1"/>
    <property type="molecule type" value="Genomic_DNA"/>
</dbReference>
<evidence type="ECO:0000256" key="6">
    <source>
        <dbReference type="ARBA" id="ARBA00022840"/>
    </source>
</evidence>
<feature type="transmembrane region" description="Helical" evidence="9">
    <location>
        <begin position="230"/>
        <end position="254"/>
    </location>
</feature>
<evidence type="ECO:0000313" key="13">
    <source>
        <dbReference type="Proteomes" id="UP000310016"/>
    </source>
</evidence>
<dbReference type="InterPro" id="IPR027417">
    <property type="entry name" value="P-loop_NTPase"/>
</dbReference>
<dbReference type="GO" id="GO:0043190">
    <property type="term" value="C:ATP-binding cassette (ABC) transporter complex"/>
    <property type="evidence" value="ECO:0007669"/>
    <property type="project" value="TreeGrafter"/>
</dbReference>
<feature type="transmembrane region" description="Helical" evidence="9">
    <location>
        <begin position="50"/>
        <end position="71"/>
    </location>
</feature>
<gene>
    <name evidence="12" type="ORF">FAZ21_18790</name>
</gene>
<comment type="caution">
    <text evidence="12">The sequence shown here is derived from an EMBL/GenBank/DDBJ whole genome shotgun (WGS) entry which is preliminary data.</text>
</comment>
<protein>
    <submittedName>
        <fullName evidence="12">Cyclic peptide export ABC transporter</fullName>
    </submittedName>
</protein>
<keyword evidence="6" id="KW-0067">ATP-binding</keyword>
<dbReference type="Proteomes" id="UP000310016">
    <property type="component" value="Unassembled WGS sequence"/>
</dbReference>
<comment type="subcellular location">
    <subcellularLocation>
        <location evidence="1">Cell membrane</location>
        <topology evidence="1">Multi-pass membrane protein</topology>
    </subcellularLocation>
</comment>
<dbReference type="Gene3D" id="1.20.1560.10">
    <property type="entry name" value="ABC transporter type 1, transmembrane domain"/>
    <property type="match status" value="1"/>
</dbReference>
<evidence type="ECO:0000256" key="4">
    <source>
        <dbReference type="ARBA" id="ARBA00022692"/>
    </source>
</evidence>
<dbReference type="InterPro" id="IPR005898">
    <property type="entry name" value="Cyc_pep_transpt_SyrD/YojI"/>
</dbReference>
<dbReference type="GO" id="GO:0015833">
    <property type="term" value="P:peptide transport"/>
    <property type="evidence" value="ECO:0007669"/>
    <property type="project" value="InterPro"/>
</dbReference>
<dbReference type="GO" id="GO:0016887">
    <property type="term" value="F:ATP hydrolysis activity"/>
    <property type="evidence" value="ECO:0007669"/>
    <property type="project" value="InterPro"/>
</dbReference>
<dbReference type="InterPro" id="IPR050095">
    <property type="entry name" value="ECF_ABC_transporter_ATP-bd"/>
</dbReference>